<dbReference type="SUPFAM" id="SSF89550">
    <property type="entry name" value="PHP domain-like"/>
    <property type="match status" value="1"/>
</dbReference>
<protein>
    <recommendedName>
        <fullName evidence="1">DNA-directed DNA polymerase</fullName>
        <ecNumber evidence="1">2.7.7.7</ecNumber>
    </recommendedName>
</protein>
<dbReference type="InterPro" id="IPR002008">
    <property type="entry name" value="DNA_pol_X_beta-like"/>
</dbReference>
<feature type="domain" description="Polymerase/histidinol phosphatase N-terminal" evidence="8">
    <location>
        <begin position="323"/>
        <end position="402"/>
    </location>
</feature>
<dbReference type="EMBL" id="CP017634">
    <property type="protein sequence ID" value="ATW28294.1"/>
    <property type="molecule type" value="Genomic_DNA"/>
</dbReference>
<keyword evidence="3" id="KW-0548">Nucleotidyltransferase</keyword>
<dbReference type="CDD" id="cd00141">
    <property type="entry name" value="NT_POLXc"/>
    <property type="match status" value="1"/>
</dbReference>
<dbReference type="Gene3D" id="1.10.150.20">
    <property type="entry name" value="5' to 3' exonuclease, C-terminal subdomain"/>
    <property type="match status" value="1"/>
</dbReference>
<dbReference type="InterPro" id="IPR004013">
    <property type="entry name" value="PHP_dom"/>
</dbReference>
<dbReference type="PANTHER" id="PTHR36928:SF1">
    <property type="entry name" value="PHOSPHATASE YCDX-RELATED"/>
    <property type="match status" value="1"/>
</dbReference>
<dbReference type="Pfam" id="PF02811">
    <property type="entry name" value="PHP"/>
    <property type="match status" value="1"/>
</dbReference>
<dbReference type="InterPro" id="IPR010996">
    <property type="entry name" value="HHH_MUS81"/>
</dbReference>
<evidence type="ECO:0000256" key="2">
    <source>
        <dbReference type="ARBA" id="ARBA00022679"/>
    </source>
</evidence>
<dbReference type="Pfam" id="PF14716">
    <property type="entry name" value="HHH_8"/>
    <property type="match status" value="1"/>
</dbReference>
<evidence type="ECO:0000259" key="9">
    <source>
        <dbReference type="SMART" id="SM00483"/>
    </source>
</evidence>
<keyword evidence="6" id="KW-0234">DNA repair</keyword>
<evidence type="ECO:0000256" key="7">
    <source>
        <dbReference type="ARBA" id="ARBA00049244"/>
    </source>
</evidence>
<dbReference type="Gene3D" id="3.20.20.140">
    <property type="entry name" value="Metal-dependent hydrolases"/>
    <property type="match status" value="1"/>
</dbReference>
<keyword evidence="5" id="KW-0239">DNA-directed DNA polymerase</keyword>
<reference evidence="10 11" key="1">
    <citation type="submission" date="2016-10" db="EMBL/GenBank/DDBJ databases">
        <title>Complete Genome Sequence of Peptococcaceae strain DCMF.</title>
        <authorList>
            <person name="Edwards R.J."/>
            <person name="Holland S.I."/>
            <person name="Deshpande N.P."/>
            <person name="Wong Y.K."/>
            <person name="Ertan H."/>
            <person name="Manefield M."/>
            <person name="Russell T.L."/>
            <person name="Lee M.J."/>
        </authorList>
    </citation>
    <scope>NUCLEOTIDE SEQUENCE [LARGE SCALE GENOMIC DNA]</scope>
    <source>
        <strain evidence="10 11">DCMF</strain>
    </source>
</reference>
<dbReference type="NCBIfam" id="NF006375">
    <property type="entry name" value="PRK08609.1"/>
    <property type="match status" value="1"/>
</dbReference>
<comment type="catalytic activity">
    <reaction evidence="7">
        <text>DNA(n) + a 2'-deoxyribonucleoside 5'-triphosphate = DNA(n+1) + diphosphate</text>
        <dbReference type="Rhea" id="RHEA:22508"/>
        <dbReference type="Rhea" id="RHEA-COMP:17339"/>
        <dbReference type="Rhea" id="RHEA-COMP:17340"/>
        <dbReference type="ChEBI" id="CHEBI:33019"/>
        <dbReference type="ChEBI" id="CHEBI:61560"/>
        <dbReference type="ChEBI" id="CHEBI:173112"/>
        <dbReference type="EC" id="2.7.7.7"/>
    </reaction>
</comment>
<dbReference type="Pfam" id="PF14791">
    <property type="entry name" value="DNA_pol_B_thumb"/>
    <property type="match status" value="1"/>
</dbReference>
<evidence type="ECO:0000256" key="5">
    <source>
        <dbReference type="ARBA" id="ARBA00022932"/>
    </source>
</evidence>
<dbReference type="GO" id="GO:0003677">
    <property type="term" value="F:DNA binding"/>
    <property type="evidence" value="ECO:0007669"/>
    <property type="project" value="InterPro"/>
</dbReference>
<dbReference type="InterPro" id="IPR043519">
    <property type="entry name" value="NT_sf"/>
</dbReference>
<dbReference type="PRINTS" id="PR00870">
    <property type="entry name" value="DNAPOLXBETA"/>
</dbReference>
<sequence length="560" mass="63250">MMELLGENPFKVNAYYTAARTVELLKEDLGELAGEDQLRHIKGIGSSLAKQIGEILHTGTSQFYQELRAKIPYGLFALTRISGLGPKKISLLHKQLGISDVDRLEEACRKNKLLELPGFGAKTQENILKGIAGLRKYTGQHLFVNVWGLAENLEKELKKHPHVRDALLAGSLRRRKEVVKDIDILVSSDNPEEVAEYFAGLPQVETVVGSGPTKTSVVLHQGIQADLRIVEQGEFPYALHHFTGSQEHNIAMRHRAKKMGLKMNEYGLFDAQGKKIMCQSEKEIFRTLGLDNIPPELRENMGEIEAAEQGKLPCLVELKDIKGVFHIHTVYSDGTASIREMVEETRRRGWNYLGISDHSQSAFYANGLKVEQINKQLAEIDRLNEENPDFTIFKGIEADIRKDGSLDYPDEILAQFDFVIASIHSGFKMTEEEATERLIKAMQNPYTTMLGHPTGRILLGREGYPVSMKAMIEAARDCHVIIELNASPYRLDLDWRWCRYAKELGVKIALNPDAHHLAEFDHMEAGIGAARKGWLEAFDVFNTRPREQVKDYLRLRKGPK</sequence>
<keyword evidence="11" id="KW-1185">Reference proteome</keyword>
<dbReference type="GO" id="GO:0005829">
    <property type="term" value="C:cytosol"/>
    <property type="evidence" value="ECO:0007669"/>
    <property type="project" value="TreeGrafter"/>
</dbReference>
<dbReference type="Pfam" id="PF14520">
    <property type="entry name" value="HHH_5"/>
    <property type="match status" value="1"/>
</dbReference>
<evidence type="ECO:0000256" key="3">
    <source>
        <dbReference type="ARBA" id="ARBA00022695"/>
    </source>
</evidence>
<accession>A0A3G1L0X6</accession>
<dbReference type="InterPro" id="IPR002054">
    <property type="entry name" value="DNA-dir_DNA_pol_X"/>
</dbReference>
<evidence type="ECO:0000313" key="11">
    <source>
        <dbReference type="Proteomes" id="UP000323521"/>
    </source>
</evidence>
<name>A0A3G1L0X6_FORW1</name>
<dbReference type="GO" id="GO:0008270">
    <property type="term" value="F:zinc ion binding"/>
    <property type="evidence" value="ECO:0007669"/>
    <property type="project" value="TreeGrafter"/>
</dbReference>
<dbReference type="InterPro" id="IPR016195">
    <property type="entry name" value="Pol/histidinol_Pase-like"/>
</dbReference>
<dbReference type="SUPFAM" id="SSF81301">
    <property type="entry name" value="Nucleotidyltransferase"/>
    <property type="match status" value="1"/>
</dbReference>
<dbReference type="KEGG" id="fwa:DCMF_01665"/>
<dbReference type="InterPro" id="IPR029398">
    <property type="entry name" value="PolB_thumb"/>
</dbReference>
<dbReference type="GO" id="GO:0006281">
    <property type="term" value="P:DNA repair"/>
    <property type="evidence" value="ECO:0007669"/>
    <property type="project" value="UniProtKB-KW"/>
</dbReference>
<evidence type="ECO:0000259" key="8">
    <source>
        <dbReference type="SMART" id="SM00481"/>
    </source>
</evidence>
<gene>
    <name evidence="10" type="ORF">DCMF_01665</name>
</gene>
<dbReference type="InterPro" id="IPR022311">
    <property type="entry name" value="PolX-like"/>
</dbReference>
<dbReference type="PANTHER" id="PTHR36928">
    <property type="entry name" value="PHOSPHATASE YCDX-RELATED"/>
    <property type="match status" value="1"/>
</dbReference>
<dbReference type="AlphaFoldDB" id="A0A3G1L0X6"/>
<dbReference type="InterPro" id="IPR050243">
    <property type="entry name" value="PHP_phosphatase"/>
</dbReference>
<evidence type="ECO:0000256" key="1">
    <source>
        <dbReference type="ARBA" id="ARBA00012417"/>
    </source>
</evidence>
<dbReference type="SMART" id="SM00481">
    <property type="entry name" value="POLIIIAc"/>
    <property type="match status" value="1"/>
</dbReference>
<proteinExistence type="predicted"/>
<dbReference type="GO" id="GO:0003887">
    <property type="term" value="F:DNA-directed DNA polymerase activity"/>
    <property type="evidence" value="ECO:0007669"/>
    <property type="project" value="UniProtKB-KW"/>
</dbReference>
<evidence type="ECO:0000256" key="6">
    <source>
        <dbReference type="ARBA" id="ARBA00023204"/>
    </source>
</evidence>
<dbReference type="CDD" id="cd07436">
    <property type="entry name" value="PHP_PolX"/>
    <property type="match status" value="1"/>
</dbReference>
<evidence type="ECO:0000313" key="10">
    <source>
        <dbReference type="EMBL" id="ATW28294.1"/>
    </source>
</evidence>
<dbReference type="Proteomes" id="UP000323521">
    <property type="component" value="Chromosome"/>
</dbReference>
<dbReference type="Gene3D" id="1.10.150.110">
    <property type="entry name" value="DNA polymerase beta, N-terminal domain-like"/>
    <property type="match status" value="1"/>
</dbReference>
<dbReference type="InterPro" id="IPR003141">
    <property type="entry name" value="Pol/His_phosphatase_N"/>
</dbReference>
<dbReference type="InterPro" id="IPR037160">
    <property type="entry name" value="DNA_Pol_thumb_sf"/>
</dbReference>
<dbReference type="GO" id="GO:0042578">
    <property type="term" value="F:phosphoric ester hydrolase activity"/>
    <property type="evidence" value="ECO:0007669"/>
    <property type="project" value="TreeGrafter"/>
</dbReference>
<keyword evidence="4" id="KW-0227">DNA damage</keyword>
<dbReference type="SMART" id="SM00483">
    <property type="entry name" value="POLXc"/>
    <property type="match status" value="1"/>
</dbReference>
<dbReference type="PIRSF" id="PIRSF005047">
    <property type="entry name" value="UCP005047_YshC"/>
    <property type="match status" value="1"/>
</dbReference>
<dbReference type="Gene3D" id="3.30.210.10">
    <property type="entry name" value="DNA polymerase, thumb domain"/>
    <property type="match status" value="1"/>
</dbReference>
<dbReference type="InterPro" id="IPR047967">
    <property type="entry name" value="PolX_PHP"/>
</dbReference>
<dbReference type="InterPro" id="IPR027421">
    <property type="entry name" value="DNA_pol_lamdba_lyase_dom_sf"/>
</dbReference>
<dbReference type="Gene3D" id="3.30.460.10">
    <property type="entry name" value="Beta Polymerase, domain 2"/>
    <property type="match status" value="1"/>
</dbReference>
<feature type="domain" description="DNA-directed DNA polymerase X" evidence="9">
    <location>
        <begin position="1"/>
        <end position="299"/>
    </location>
</feature>
<keyword evidence="2" id="KW-0808">Transferase</keyword>
<dbReference type="SUPFAM" id="SSF47802">
    <property type="entry name" value="DNA polymerase beta, N-terminal domain-like"/>
    <property type="match status" value="1"/>
</dbReference>
<evidence type="ECO:0000256" key="4">
    <source>
        <dbReference type="ARBA" id="ARBA00022763"/>
    </source>
</evidence>
<dbReference type="EC" id="2.7.7.7" evidence="1"/>
<organism evidence="10 11">
    <name type="scientific">Formimonas warabiya</name>
    <dbReference type="NCBI Taxonomy" id="1761012"/>
    <lineage>
        <taxon>Bacteria</taxon>
        <taxon>Bacillati</taxon>
        <taxon>Bacillota</taxon>
        <taxon>Clostridia</taxon>
        <taxon>Eubacteriales</taxon>
        <taxon>Peptococcaceae</taxon>
        <taxon>Candidatus Formimonas</taxon>
    </lineage>
</organism>